<comment type="caution">
    <text evidence="3">The sequence shown here is derived from an EMBL/GenBank/DDBJ whole genome shotgun (WGS) entry which is preliminary data.</text>
</comment>
<sequence length="146" mass="15410">MDEVEACFICGLVSNDPAFAHPVAYRDAVCVVFLSRFPWAFGHVLVAPAMHRERLLAGFSMSEYAALQRVVYATGRALGEYVDAVGLRVSAVEGGEGCRHAHWNVVPGAGVAAEPGVVDVGASRDLAARLRPRISWLLAAGGAFGG</sequence>
<dbReference type="Proteomes" id="UP001165079">
    <property type="component" value="Unassembled WGS sequence"/>
</dbReference>
<protein>
    <recommendedName>
        <fullName evidence="2">HIT domain-containing protein</fullName>
    </recommendedName>
</protein>
<dbReference type="InterPro" id="IPR036265">
    <property type="entry name" value="HIT-like_sf"/>
</dbReference>
<dbReference type="RefSeq" id="WP_285663946.1">
    <property type="nucleotide sequence ID" value="NZ_BSTX01000002.1"/>
</dbReference>
<proteinExistence type="predicted"/>
<dbReference type="InterPro" id="IPR011146">
    <property type="entry name" value="HIT-like"/>
</dbReference>
<evidence type="ECO:0000313" key="4">
    <source>
        <dbReference type="Proteomes" id="UP001165079"/>
    </source>
</evidence>
<comment type="caution">
    <text evidence="1">Lacks conserved residue(s) required for the propagation of feature annotation.</text>
</comment>
<keyword evidence="4" id="KW-1185">Reference proteome</keyword>
<feature type="domain" description="HIT" evidence="2">
    <location>
        <begin position="8"/>
        <end position="117"/>
    </location>
</feature>
<evidence type="ECO:0000259" key="2">
    <source>
        <dbReference type="PROSITE" id="PS51084"/>
    </source>
</evidence>
<name>A0A9W6SMV0_9ACTN</name>
<dbReference type="GO" id="GO:0003824">
    <property type="term" value="F:catalytic activity"/>
    <property type="evidence" value="ECO:0007669"/>
    <property type="project" value="InterPro"/>
</dbReference>
<dbReference type="AlphaFoldDB" id="A0A9W6SMV0"/>
<dbReference type="Gene3D" id="3.30.428.10">
    <property type="entry name" value="HIT-like"/>
    <property type="match status" value="1"/>
</dbReference>
<dbReference type="PROSITE" id="PS51084">
    <property type="entry name" value="HIT_2"/>
    <property type="match status" value="1"/>
</dbReference>
<accession>A0A9W6SMV0</accession>
<reference evidence="3" key="1">
    <citation type="submission" date="2023-03" db="EMBL/GenBank/DDBJ databases">
        <title>Actinorhabdospora filicis NBRC 111898.</title>
        <authorList>
            <person name="Ichikawa N."/>
            <person name="Sato H."/>
            <person name="Tonouchi N."/>
        </authorList>
    </citation>
    <scope>NUCLEOTIDE SEQUENCE</scope>
    <source>
        <strain evidence="3">NBRC 111898</strain>
    </source>
</reference>
<dbReference type="Pfam" id="PF01230">
    <property type="entry name" value="HIT"/>
    <property type="match status" value="1"/>
</dbReference>
<dbReference type="SUPFAM" id="SSF54197">
    <property type="entry name" value="HIT-like"/>
    <property type="match status" value="1"/>
</dbReference>
<evidence type="ECO:0000256" key="1">
    <source>
        <dbReference type="PROSITE-ProRule" id="PRU00464"/>
    </source>
</evidence>
<evidence type="ECO:0000313" key="3">
    <source>
        <dbReference type="EMBL" id="GLZ78807.1"/>
    </source>
</evidence>
<organism evidence="3 4">
    <name type="scientific">Actinorhabdospora filicis</name>
    <dbReference type="NCBI Taxonomy" id="1785913"/>
    <lineage>
        <taxon>Bacteria</taxon>
        <taxon>Bacillati</taxon>
        <taxon>Actinomycetota</taxon>
        <taxon>Actinomycetes</taxon>
        <taxon>Micromonosporales</taxon>
        <taxon>Micromonosporaceae</taxon>
        <taxon>Actinorhabdospora</taxon>
    </lineage>
</organism>
<dbReference type="EMBL" id="BSTX01000002">
    <property type="protein sequence ID" value="GLZ78807.1"/>
    <property type="molecule type" value="Genomic_DNA"/>
</dbReference>
<gene>
    <name evidence="3" type="ORF">Afil01_36140</name>
</gene>